<evidence type="ECO:0000313" key="2">
    <source>
        <dbReference type="EMBL" id="GLG06350.1"/>
    </source>
</evidence>
<dbReference type="Proteomes" id="UP001145145">
    <property type="component" value="Unassembled WGS sequence"/>
</dbReference>
<reference evidence="2 3" key="1">
    <citation type="journal article" date="2023" name="Int. J. Syst. Evol. Microbiol.">
        <title>Sellimonas catena sp. nov., isolated from human faeces.</title>
        <authorList>
            <person name="Hisatomi A."/>
            <person name="Ohkuma M."/>
            <person name="Sakamoto M."/>
        </authorList>
    </citation>
    <scope>NUCLEOTIDE SEQUENCE [LARGE SCALE GENOMIC DNA]</scope>
    <source>
        <strain evidence="2 3">12EGH17</strain>
    </source>
</reference>
<protein>
    <recommendedName>
        <fullName evidence="1">IrrE N-terminal-like domain-containing protein</fullName>
    </recommendedName>
</protein>
<name>A0A9W6CBX0_9FIRM</name>
<dbReference type="Pfam" id="PF06114">
    <property type="entry name" value="Peptidase_M78"/>
    <property type="match status" value="1"/>
</dbReference>
<dbReference type="RefSeq" id="WP_281874422.1">
    <property type="nucleotide sequence ID" value="NZ_BSBO01000072.1"/>
</dbReference>
<organism evidence="2 3">
    <name type="scientific">Sellimonas catena</name>
    <dbReference type="NCBI Taxonomy" id="2994035"/>
    <lineage>
        <taxon>Bacteria</taxon>
        <taxon>Bacillati</taxon>
        <taxon>Bacillota</taxon>
        <taxon>Clostridia</taxon>
        <taxon>Lachnospirales</taxon>
        <taxon>Lachnospiraceae</taxon>
        <taxon>Sellimonas</taxon>
    </lineage>
</organism>
<sequence length="170" mass="19783">MNVAAEPLSRQLIRKMTWKVREIAGCDNVLYFPIVHFIEWVLANPENEMKIEFEIVEPDEMIDTYGTTNTGRNVIKIRNDVYERAVEGNPRDRFTLCHELGHYLLHQPESISYARGRIPVYRSPEWQANTFAAELMAPMHLVKNMSIEEIMVQCGMSKQAATIQYNEIHK</sequence>
<proteinExistence type="predicted"/>
<dbReference type="Gene3D" id="1.10.10.2910">
    <property type="match status" value="1"/>
</dbReference>
<gene>
    <name evidence="2" type="ORF">Selli1_35240</name>
</gene>
<dbReference type="AlphaFoldDB" id="A0A9W6CBX0"/>
<evidence type="ECO:0000259" key="1">
    <source>
        <dbReference type="Pfam" id="PF06114"/>
    </source>
</evidence>
<accession>A0A9W6CBX0</accession>
<comment type="caution">
    <text evidence="2">The sequence shown here is derived from an EMBL/GenBank/DDBJ whole genome shotgun (WGS) entry which is preliminary data.</text>
</comment>
<dbReference type="InterPro" id="IPR010359">
    <property type="entry name" value="IrrE_HExxH"/>
</dbReference>
<feature type="domain" description="IrrE N-terminal-like" evidence="1">
    <location>
        <begin position="88"/>
        <end position="144"/>
    </location>
</feature>
<dbReference type="EMBL" id="BSBO01000072">
    <property type="protein sequence ID" value="GLG06350.1"/>
    <property type="molecule type" value="Genomic_DNA"/>
</dbReference>
<keyword evidence="3" id="KW-1185">Reference proteome</keyword>
<evidence type="ECO:0000313" key="3">
    <source>
        <dbReference type="Proteomes" id="UP001145145"/>
    </source>
</evidence>